<name>A0A5B7ETE9_PORTR</name>
<keyword evidence="2" id="KW-1185">Reference proteome</keyword>
<dbReference type="Proteomes" id="UP000324222">
    <property type="component" value="Unassembled WGS sequence"/>
</dbReference>
<proteinExistence type="predicted"/>
<gene>
    <name evidence="1" type="ORF">E2C01_029957</name>
</gene>
<accession>A0A5B7ETE9</accession>
<evidence type="ECO:0000313" key="2">
    <source>
        <dbReference type="Proteomes" id="UP000324222"/>
    </source>
</evidence>
<evidence type="ECO:0000313" key="1">
    <source>
        <dbReference type="EMBL" id="MPC36497.1"/>
    </source>
</evidence>
<dbReference type="EMBL" id="VSRR010003534">
    <property type="protein sequence ID" value="MPC36497.1"/>
    <property type="molecule type" value="Genomic_DNA"/>
</dbReference>
<sequence length="109" mass="12364">MNFLPQVQDNKNIGSAEQYQDLPDIAFMHLHVIPNNVPLPPLHRSMIIVRIRISSLHPDIRMTRQRECLEVKLGVESVPGAKVKWKAGVRKYTGERSAGLRGARSEEPE</sequence>
<protein>
    <submittedName>
        <fullName evidence="1">Uncharacterized protein</fullName>
    </submittedName>
</protein>
<dbReference type="AlphaFoldDB" id="A0A5B7ETE9"/>
<comment type="caution">
    <text evidence="1">The sequence shown here is derived from an EMBL/GenBank/DDBJ whole genome shotgun (WGS) entry which is preliminary data.</text>
</comment>
<organism evidence="1 2">
    <name type="scientific">Portunus trituberculatus</name>
    <name type="common">Swimming crab</name>
    <name type="synonym">Neptunus trituberculatus</name>
    <dbReference type="NCBI Taxonomy" id="210409"/>
    <lineage>
        <taxon>Eukaryota</taxon>
        <taxon>Metazoa</taxon>
        <taxon>Ecdysozoa</taxon>
        <taxon>Arthropoda</taxon>
        <taxon>Crustacea</taxon>
        <taxon>Multicrustacea</taxon>
        <taxon>Malacostraca</taxon>
        <taxon>Eumalacostraca</taxon>
        <taxon>Eucarida</taxon>
        <taxon>Decapoda</taxon>
        <taxon>Pleocyemata</taxon>
        <taxon>Brachyura</taxon>
        <taxon>Eubrachyura</taxon>
        <taxon>Portunoidea</taxon>
        <taxon>Portunidae</taxon>
        <taxon>Portuninae</taxon>
        <taxon>Portunus</taxon>
    </lineage>
</organism>
<reference evidence="1 2" key="1">
    <citation type="submission" date="2019-05" db="EMBL/GenBank/DDBJ databases">
        <title>Another draft genome of Portunus trituberculatus and its Hox gene families provides insights of decapod evolution.</title>
        <authorList>
            <person name="Jeong J.-H."/>
            <person name="Song I."/>
            <person name="Kim S."/>
            <person name="Choi T."/>
            <person name="Kim D."/>
            <person name="Ryu S."/>
            <person name="Kim W."/>
        </authorList>
    </citation>
    <scope>NUCLEOTIDE SEQUENCE [LARGE SCALE GENOMIC DNA]</scope>
    <source>
        <tissue evidence="1">Muscle</tissue>
    </source>
</reference>